<evidence type="ECO:0000256" key="4">
    <source>
        <dbReference type="SAM" id="MobiDB-lite"/>
    </source>
</evidence>
<evidence type="ECO:0000313" key="7">
    <source>
        <dbReference type="Proteomes" id="UP000054821"/>
    </source>
</evidence>
<evidence type="ECO:0000256" key="2">
    <source>
        <dbReference type="ARBA" id="ARBA00022723"/>
    </source>
</evidence>
<evidence type="ECO:0000256" key="3">
    <source>
        <dbReference type="ARBA" id="ARBA00023242"/>
    </source>
</evidence>
<feature type="compositionally biased region" description="Polar residues" evidence="4">
    <location>
        <begin position="291"/>
        <end position="308"/>
    </location>
</feature>
<dbReference type="Pfam" id="PF04082">
    <property type="entry name" value="Fungal_trans"/>
    <property type="match status" value="1"/>
</dbReference>
<feature type="region of interest" description="Disordered" evidence="4">
    <location>
        <begin position="291"/>
        <end position="319"/>
    </location>
</feature>
<proteinExistence type="predicted"/>
<dbReference type="CDD" id="cd12148">
    <property type="entry name" value="fungal_TF_MHR"/>
    <property type="match status" value="1"/>
</dbReference>
<feature type="compositionally biased region" description="Gly residues" evidence="4">
    <location>
        <begin position="926"/>
        <end position="937"/>
    </location>
</feature>
<dbReference type="AlphaFoldDB" id="A0A2P4ZAM1"/>
<keyword evidence="3" id="KW-0539">Nucleus</keyword>
<dbReference type="Proteomes" id="UP000054821">
    <property type="component" value="Unassembled WGS sequence"/>
</dbReference>
<dbReference type="InterPro" id="IPR050613">
    <property type="entry name" value="Sec_Metabolite_Reg"/>
</dbReference>
<dbReference type="InterPro" id="IPR036864">
    <property type="entry name" value="Zn2-C6_fun-type_DNA-bd_sf"/>
</dbReference>
<dbReference type="PANTHER" id="PTHR31001">
    <property type="entry name" value="UNCHARACTERIZED TRANSCRIPTIONAL REGULATORY PROTEIN"/>
    <property type="match status" value="1"/>
</dbReference>
<comment type="caution">
    <text evidence="6">The sequence shown here is derived from an EMBL/GenBank/DDBJ whole genome shotgun (WGS) entry which is preliminary data.</text>
</comment>
<evidence type="ECO:0000259" key="5">
    <source>
        <dbReference type="PROSITE" id="PS50048"/>
    </source>
</evidence>
<dbReference type="PANTHER" id="PTHR31001:SF45">
    <property type="entry name" value="ZN(II)2CYS6 TRANSCRIPTION FACTOR (EUROFUNG)"/>
    <property type="match status" value="1"/>
</dbReference>
<feature type="compositionally biased region" description="Low complexity" evidence="4">
    <location>
        <begin position="166"/>
        <end position="177"/>
    </location>
</feature>
<evidence type="ECO:0000256" key="1">
    <source>
        <dbReference type="ARBA" id="ARBA00004123"/>
    </source>
</evidence>
<dbReference type="GeneID" id="29988719"/>
<evidence type="ECO:0000313" key="6">
    <source>
        <dbReference type="EMBL" id="PON21322.1"/>
    </source>
</evidence>
<dbReference type="EMBL" id="JPDN02000051">
    <property type="protein sequence ID" value="PON21322.1"/>
    <property type="molecule type" value="Genomic_DNA"/>
</dbReference>
<dbReference type="InterPro" id="IPR001138">
    <property type="entry name" value="Zn2Cys6_DnaBD"/>
</dbReference>
<keyword evidence="2" id="KW-0479">Metal-binding</keyword>
<feature type="compositionally biased region" description="Basic and acidic residues" evidence="4">
    <location>
        <begin position="596"/>
        <end position="607"/>
    </location>
</feature>
<protein>
    <recommendedName>
        <fullName evidence="5">Zn(2)-C6 fungal-type domain-containing protein</fullName>
    </recommendedName>
</protein>
<dbReference type="InterPro" id="IPR007219">
    <property type="entry name" value="XnlR_reg_dom"/>
</dbReference>
<dbReference type="CDD" id="cd00067">
    <property type="entry name" value="GAL4"/>
    <property type="match status" value="1"/>
</dbReference>
<dbReference type="GO" id="GO:0005634">
    <property type="term" value="C:nucleus"/>
    <property type="evidence" value="ECO:0007669"/>
    <property type="project" value="UniProtKB-SubCell"/>
</dbReference>
<feature type="domain" description="Zn(2)-C6 fungal-type" evidence="5">
    <location>
        <begin position="195"/>
        <end position="224"/>
    </location>
</feature>
<organism evidence="6 7">
    <name type="scientific">Trichoderma gamsii</name>
    <dbReference type="NCBI Taxonomy" id="398673"/>
    <lineage>
        <taxon>Eukaryota</taxon>
        <taxon>Fungi</taxon>
        <taxon>Dikarya</taxon>
        <taxon>Ascomycota</taxon>
        <taxon>Pezizomycotina</taxon>
        <taxon>Sordariomycetes</taxon>
        <taxon>Hypocreomycetidae</taxon>
        <taxon>Hypocreales</taxon>
        <taxon>Hypocreaceae</taxon>
        <taxon>Trichoderma</taxon>
    </lineage>
</organism>
<dbReference type="Pfam" id="PF00172">
    <property type="entry name" value="Zn_clus"/>
    <property type="match status" value="1"/>
</dbReference>
<name>A0A2P4ZAM1_9HYPO</name>
<gene>
    <name evidence="6" type="ORF">TGAM01_v209773</name>
</gene>
<feature type="region of interest" description="Disordered" evidence="4">
    <location>
        <begin position="37"/>
        <end position="89"/>
    </location>
</feature>
<dbReference type="RefSeq" id="XP_024404617.1">
    <property type="nucleotide sequence ID" value="XM_024550634.1"/>
</dbReference>
<dbReference type="GO" id="GO:0008270">
    <property type="term" value="F:zinc ion binding"/>
    <property type="evidence" value="ECO:0007669"/>
    <property type="project" value="InterPro"/>
</dbReference>
<dbReference type="PROSITE" id="PS50048">
    <property type="entry name" value="ZN2_CY6_FUNGAL_2"/>
    <property type="match status" value="1"/>
</dbReference>
<dbReference type="STRING" id="398673.A0A2P4ZAM1"/>
<feature type="region of interest" description="Disordered" evidence="4">
    <location>
        <begin position="108"/>
        <end position="186"/>
    </location>
</feature>
<feature type="region of interest" description="Disordered" evidence="4">
    <location>
        <begin position="814"/>
        <end position="850"/>
    </location>
</feature>
<comment type="subcellular location">
    <subcellularLocation>
        <location evidence="1">Nucleus</location>
    </subcellularLocation>
</comment>
<dbReference type="GO" id="GO:0000981">
    <property type="term" value="F:DNA-binding transcription factor activity, RNA polymerase II-specific"/>
    <property type="evidence" value="ECO:0007669"/>
    <property type="project" value="InterPro"/>
</dbReference>
<dbReference type="SMART" id="SM00066">
    <property type="entry name" value="GAL4"/>
    <property type="match status" value="1"/>
</dbReference>
<dbReference type="SMART" id="SM00906">
    <property type="entry name" value="Fungal_trans"/>
    <property type="match status" value="1"/>
</dbReference>
<feature type="compositionally biased region" description="Polar residues" evidence="4">
    <location>
        <begin position="37"/>
        <end position="46"/>
    </location>
</feature>
<sequence>MLPLPRANDKGFTCAAALNSIEPSAAPAFSSVSNANLPPASANQKNRLAAKDKKSLDPGPRIVARNRDSALQAIASRRPPRADALKAGVASPEERIWPAACRVVAQRPSAAANQSLPPLRPGTRPRMIRTEPPSSAAHEMSEASASFAGGPRAGPGSAPPPPQPRPNAASASASSARPQPPAFDPAAVKLTRGTSCVLCQQRKVRCDKNKPCSNCVKAGAECRVVPPQPPRRRKKRLQEKDLLERLRKYETLLAQNGVKFDAIDPDYRADGMAGDEVDELENDFESLKTSAEASGNALNSTGAGSASEQLLKDSSDDDEDYAPNLAANQSFIHAAFDKMFANQDGFPFIIGGSTAPVSHMHPSSIHILQLWQIYIDNINPLLKMTHVPSIQSKVIEATSRLHEAPKNIEALMFAIYVICINSLEDGEVQRTFGETKQELLARFFPALQQALVNAGFMRMPDPLTLQAYLLYLMAVRWYIDPRQVFVMMGIAVRLAQRMGLHRDPDGYGLSPFEVEQRRRLWWTLVSYDRRVGEMTGSTVTALTSGCDCKKPLNVNDSDLHVDGKEPPTPHTGPTEMLFALTRVELSMAVASNSNRDSFKINPEKKADASQPGKPSPVTIRLAGQDTPAYTLEGFCAHIEGTYLIHCDPKIPLHFFTLTMTRAALCKMRIINFLVRSLNSDPMPLKEVERDALILGAVEMLEYDNVVQSSPSLQPYKWYAMHYFPFPAYMFLVQELRKRSSGPLVERAWAAIESNYELRGLLSNLHSPMHTAFSGHFVKAWTAHYEAQRAAGKEIPMPHFISKLQERVETRRKARLENRPDPGEQTTPVVTFPRPRTREMSSNSPDNNAAMMTPPVDQTAGFGGAHPAMAPSSSASGEDDMDWSFLMSGYQDADTFQGFGTPYHAGFGNGMEGLRNSSGGGPPPHMGGYGGPGGGGPSGNMFGS</sequence>
<feature type="region of interest" description="Disordered" evidence="4">
    <location>
        <begin position="914"/>
        <end position="943"/>
    </location>
</feature>
<keyword evidence="7" id="KW-1185">Reference proteome</keyword>
<accession>A0A2P4ZAM1</accession>
<dbReference type="SUPFAM" id="SSF57701">
    <property type="entry name" value="Zn2/Cys6 DNA-binding domain"/>
    <property type="match status" value="1"/>
</dbReference>
<dbReference type="GO" id="GO:0003677">
    <property type="term" value="F:DNA binding"/>
    <property type="evidence" value="ECO:0007669"/>
    <property type="project" value="InterPro"/>
</dbReference>
<feature type="compositionally biased region" description="Low complexity" evidence="4">
    <location>
        <begin position="134"/>
        <end position="156"/>
    </location>
</feature>
<dbReference type="GO" id="GO:0006351">
    <property type="term" value="P:DNA-templated transcription"/>
    <property type="evidence" value="ECO:0007669"/>
    <property type="project" value="InterPro"/>
</dbReference>
<dbReference type="Gene3D" id="4.10.240.10">
    <property type="entry name" value="Zn(2)-C6 fungal-type DNA-binding domain"/>
    <property type="match status" value="1"/>
</dbReference>
<reference evidence="6 7" key="1">
    <citation type="journal article" date="2016" name="Genome Announc.">
        <title>Draft Whole-Genome Sequence of Trichoderma gamsii T6085, a Promising Biocontrol Agent of Fusarium Head Blight on Wheat.</title>
        <authorList>
            <person name="Baroncelli R."/>
            <person name="Zapparata A."/>
            <person name="Piaggeschi G."/>
            <person name="Sarrocco S."/>
            <person name="Vannacci G."/>
        </authorList>
    </citation>
    <scope>NUCLEOTIDE SEQUENCE [LARGE SCALE GENOMIC DNA]</scope>
    <source>
        <strain evidence="6 7">T6085</strain>
    </source>
</reference>
<feature type="region of interest" description="Disordered" evidence="4">
    <location>
        <begin position="596"/>
        <end position="616"/>
    </location>
</feature>